<dbReference type="Proteomes" id="UP000261380">
    <property type="component" value="Unplaced"/>
</dbReference>
<accession>A0A3B5MGT1</accession>
<keyword evidence="3" id="KW-1185">Reference proteome</keyword>
<dbReference type="GO" id="GO:0052810">
    <property type="term" value="F:1-phosphatidylinositol-5-kinase activity"/>
    <property type="evidence" value="ECO:0007669"/>
    <property type="project" value="TreeGrafter"/>
</dbReference>
<dbReference type="Ensembl" id="ENSXCOT00000023224.1">
    <property type="protein sequence ID" value="ENSXCOP00000022947.1"/>
    <property type="gene ID" value="ENSXCOG00000017144.1"/>
</dbReference>
<dbReference type="GO" id="GO:0031410">
    <property type="term" value="C:cytoplasmic vesicle"/>
    <property type="evidence" value="ECO:0007669"/>
    <property type="project" value="TreeGrafter"/>
</dbReference>
<evidence type="ECO:0000313" key="2">
    <source>
        <dbReference type="Ensembl" id="ENSXCOP00000022947.1"/>
    </source>
</evidence>
<protein>
    <submittedName>
        <fullName evidence="2">Uncharacterized protein</fullName>
    </submittedName>
</protein>
<feature type="compositionally biased region" description="Low complexity" evidence="1">
    <location>
        <begin position="69"/>
        <end position="80"/>
    </location>
</feature>
<feature type="compositionally biased region" description="Basic and acidic residues" evidence="1">
    <location>
        <begin position="144"/>
        <end position="153"/>
    </location>
</feature>
<evidence type="ECO:0000313" key="3">
    <source>
        <dbReference type="Proteomes" id="UP000261380"/>
    </source>
</evidence>
<dbReference type="GO" id="GO:1903426">
    <property type="term" value="P:regulation of reactive oxygen species biosynthetic process"/>
    <property type="evidence" value="ECO:0007669"/>
    <property type="project" value="TreeGrafter"/>
</dbReference>
<dbReference type="AlphaFoldDB" id="A0A3B5MGT1"/>
<evidence type="ECO:0000256" key="1">
    <source>
        <dbReference type="SAM" id="MobiDB-lite"/>
    </source>
</evidence>
<organism evidence="2 3">
    <name type="scientific">Xiphophorus couchianus</name>
    <name type="common">Monterrey platyfish</name>
    <dbReference type="NCBI Taxonomy" id="32473"/>
    <lineage>
        <taxon>Eukaryota</taxon>
        <taxon>Metazoa</taxon>
        <taxon>Chordata</taxon>
        <taxon>Craniata</taxon>
        <taxon>Vertebrata</taxon>
        <taxon>Euteleostomi</taxon>
        <taxon>Actinopterygii</taxon>
        <taxon>Neopterygii</taxon>
        <taxon>Teleostei</taxon>
        <taxon>Neoteleostei</taxon>
        <taxon>Acanthomorphata</taxon>
        <taxon>Ovalentaria</taxon>
        <taxon>Atherinomorphae</taxon>
        <taxon>Cyprinodontiformes</taxon>
        <taxon>Poeciliidae</taxon>
        <taxon>Poeciliinae</taxon>
        <taxon>Xiphophorus</taxon>
    </lineage>
</organism>
<feature type="region of interest" description="Disordered" evidence="1">
    <location>
        <begin position="1"/>
        <end position="44"/>
    </location>
</feature>
<dbReference type="InterPro" id="IPR043548">
    <property type="entry name" value="PIKfyve"/>
</dbReference>
<feature type="region of interest" description="Disordered" evidence="1">
    <location>
        <begin position="62"/>
        <end position="118"/>
    </location>
</feature>
<dbReference type="GeneTree" id="ENSGT00940000156307"/>
<dbReference type="GO" id="GO:0012506">
    <property type="term" value="C:vesicle membrane"/>
    <property type="evidence" value="ECO:0007669"/>
    <property type="project" value="TreeGrafter"/>
</dbReference>
<dbReference type="GO" id="GO:0090385">
    <property type="term" value="P:phagosome-lysosome fusion"/>
    <property type="evidence" value="ECO:0007669"/>
    <property type="project" value="TreeGrafter"/>
</dbReference>
<dbReference type="GO" id="GO:0000285">
    <property type="term" value="F:1-phosphatidylinositol-3-phosphate 5-kinase activity"/>
    <property type="evidence" value="ECO:0007669"/>
    <property type="project" value="InterPro"/>
</dbReference>
<reference evidence="2" key="1">
    <citation type="submission" date="2025-08" db="UniProtKB">
        <authorList>
            <consortium name="Ensembl"/>
        </authorList>
    </citation>
    <scope>IDENTIFICATION</scope>
</reference>
<name>A0A3B5MGT1_9TELE</name>
<dbReference type="GO" id="GO:0030593">
    <property type="term" value="P:neutrophil chemotaxis"/>
    <property type="evidence" value="ECO:0007669"/>
    <property type="project" value="TreeGrafter"/>
</dbReference>
<reference evidence="2" key="2">
    <citation type="submission" date="2025-09" db="UniProtKB">
        <authorList>
            <consortium name="Ensembl"/>
        </authorList>
    </citation>
    <scope>IDENTIFICATION</scope>
</reference>
<dbReference type="GO" id="GO:0032438">
    <property type="term" value="P:melanosome organization"/>
    <property type="evidence" value="ECO:0007669"/>
    <property type="project" value="TreeGrafter"/>
</dbReference>
<feature type="region of interest" description="Disordered" evidence="1">
    <location>
        <begin position="130"/>
        <end position="153"/>
    </location>
</feature>
<dbReference type="PANTHER" id="PTHR46715:SF1">
    <property type="entry name" value="1-PHOSPHATIDYLINOSITOL 3-PHOSPHATE 5-KINASE"/>
    <property type="match status" value="1"/>
</dbReference>
<sequence>MAADDKSSSSSSTEWNIEPPASSPTSPSHLTHFKLLTPEQDEPPLRSAYSSFVNLFRFSNKGRAERRSLSSSPSHSVHNSSTHRKQHPDILRRASTASNDSRKPDTSLSSHDPRTAVQLRTALKRLKEIMEGKSQVPNPTEPLHLVESDQWRE</sequence>
<dbReference type="PANTHER" id="PTHR46715">
    <property type="entry name" value="1-PHOSPHATIDYLINOSITOL 3-PHOSPHATE 5-KINASE"/>
    <property type="match status" value="1"/>
</dbReference>
<proteinExistence type="predicted"/>